<dbReference type="Proteomes" id="UP000179266">
    <property type="component" value="Unassembled WGS sequence"/>
</dbReference>
<evidence type="ECO:0000313" key="4">
    <source>
        <dbReference type="Proteomes" id="UP000179266"/>
    </source>
</evidence>
<proteinExistence type="predicted"/>
<dbReference type="EMBL" id="MGDD01000100">
    <property type="protein sequence ID" value="OGL47057.1"/>
    <property type="molecule type" value="Genomic_DNA"/>
</dbReference>
<dbReference type="GO" id="GO:0009253">
    <property type="term" value="P:peptidoglycan catabolic process"/>
    <property type="evidence" value="ECO:0007669"/>
    <property type="project" value="InterPro"/>
</dbReference>
<gene>
    <name evidence="3" type="ORF">A2161_20105</name>
</gene>
<evidence type="ECO:0000313" key="3">
    <source>
        <dbReference type="EMBL" id="OGL47057.1"/>
    </source>
</evidence>
<dbReference type="SUPFAM" id="SSF53187">
    <property type="entry name" value="Zn-dependent exopeptidases"/>
    <property type="match status" value="1"/>
</dbReference>
<dbReference type="InterPro" id="IPR002508">
    <property type="entry name" value="MurNAc-LAA_cat"/>
</dbReference>
<dbReference type="GO" id="GO:0008745">
    <property type="term" value="F:N-acetylmuramoyl-L-alanine amidase activity"/>
    <property type="evidence" value="ECO:0007669"/>
    <property type="project" value="InterPro"/>
</dbReference>
<dbReference type="Pfam" id="PF01520">
    <property type="entry name" value="Amidase_3"/>
    <property type="match status" value="1"/>
</dbReference>
<sequence length="179" mass="20108">MKICIDAGHGGSDPGAVTYSPFYFEERDFNLNVALLLEKQLKIYGQSVIMTRRVNRSLALSSRTSFANKYKANFFVSIHANAAESESVEGMEIFHFPGSKTSQKSAKIILDNMHAEFPDHKIRGIKEANFAVLRLTDMPAVLVECEFLTNPVQLKFLNDSVNQHKLAFAIVNGIMEFIF</sequence>
<dbReference type="SMART" id="SM00646">
    <property type="entry name" value="Ami_3"/>
    <property type="match status" value="1"/>
</dbReference>
<protein>
    <recommendedName>
        <fullName evidence="2">MurNAc-LAA domain-containing protein</fullName>
    </recommendedName>
</protein>
<evidence type="ECO:0000256" key="1">
    <source>
        <dbReference type="ARBA" id="ARBA00022801"/>
    </source>
</evidence>
<reference evidence="3 4" key="1">
    <citation type="journal article" date="2016" name="Nat. Commun.">
        <title>Thousands of microbial genomes shed light on interconnected biogeochemical processes in an aquifer system.</title>
        <authorList>
            <person name="Anantharaman K."/>
            <person name="Brown C.T."/>
            <person name="Hug L.A."/>
            <person name="Sharon I."/>
            <person name="Castelle C.J."/>
            <person name="Probst A.J."/>
            <person name="Thomas B.C."/>
            <person name="Singh A."/>
            <person name="Wilkins M.J."/>
            <person name="Karaoz U."/>
            <person name="Brodie E.L."/>
            <person name="Williams K.H."/>
            <person name="Hubbard S.S."/>
            <person name="Banfield J.F."/>
        </authorList>
    </citation>
    <scope>NUCLEOTIDE SEQUENCE [LARGE SCALE GENOMIC DNA]</scope>
</reference>
<feature type="domain" description="MurNAc-LAA" evidence="2">
    <location>
        <begin position="64"/>
        <end position="175"/>
    </location>
</feature>
<evidence type="ECO:0000259" key="2">
    <source>
        <dbReference type="SMART" id="SM00646"/>
    </source>
</evidence>
<name>A0A1F7S1U6_9BACT</name>
<comment type="caution">
    <text evidence="3">The sequence shown here is derived from an EMBL/GenBank/DDBJ whole genome shotgun (WGS) entry which is preliminary data.</text>
</comment>
<keyword evidence="1" id="KW-0378">Hydrolase</keyword>
<dbReference type="InterPro" id="IPR050695">
    <property type="entry name" value="N-acetylmuramoyl_amidase_3"/>
</dbReference>
<dbReference type="AlphaFoldDB" id="A0A1F7S1U6"/>
<dbReference type="PANTHER" id="PTHR30404:SF0">
    <property type="entry name" value="N-ACETYLMURAMOYL-L-ALANINE AMIDASE AMIC"/>
    <property type="match status" value="1"/>
</dbReference>
<dbReference type="CDD" id="cd02696">
    <property type="entry name" value="MurNAc-LAA"/>
    <property type="match status" value="1"/>
</dbReference>
<accession>A0A1F7S1U6</accession>
<dbReference type="PANTHER" id="PTHR30404">
    <property type="entry name" value="N-ACETYLMURAMOYL-L-ALANINE AMIDASE"/>
    <property type="match status" value="1"/>
</dbReference>
<organism evidence="3 4">
    <name type="scientific">Candidatus Schekmanbacteria bacterium RBG_13_48_7</name>
    <dbReference type="NCBI Taxonomy" id="1817878"/>
    <lineage>
        <taxon>Bacteria</taxon>
        <taxon>Candidatus Schekmaniibacteriota</taxon>
    </lineage>
</organism>
<dbReference type="Gene3D" id="3.40.630.40">
    <property type="entry name" value="Zn-dependent exopeptidases"/>
    <property type="match status" value="1"/>
</dbReference>
<dbReference type="GO" id="GO:0030288">
    <property type="term" value="C:outer membrane-bounded periplasmic space"/>
    <property type="evidence" value="ECO:0007669"/>
    <property type="project" value="TreeGrafter"/>
</dbReference>